<dbReference type="PIRSF" id="PIRSF006603">
    <property type="entry name" value="DinF"/>
    <property type="match status" value="1"/>
</dbReference>
<evidence type="ECO:0000313" key="11">
    <source>
        <dbReference type="EMBL" id="NPE25119.1"/>
    </source>
</evidence>
<organism evidence="11 12">
    <name type="scientific">Xylanibacter caecicola</name>
    <dbReference type="NCBI Taxonomy" id="2736294"/>
    <lineage>
        <taxon>Bacteria</taxon>
        <taxon>Pseudomonadati</taxon>
        <taxon>Bacteroidota</taxon>
        <taxon>Bacteroidia</taxon>
        <taxon>Bacteroidales</taxon>
        <taxon>Prevotellaceae</taxon>
        <taxon>Xylanibacter</taxon>
    </lineage>
</organism>
<dbReference type="RefSeq" id="WP_172344601.1">
    <property type="nucleotide sequence ID" value="NZ_CASYYZ010000084.1"/>
</dbReference>
<reference evidence="11 12" key="1">
    <citation type="submission" date="2020-05" db="EMBL/GenBank/DDBJ databases">
        <title>Distinct polysaccharide utilization as determinants for interspecies competition between intestinal Prevotella spp.</title>
        <authorList>
            <person name="Galvez E.J.C."/>
            <person name="Iljazovic A."/>
            <person name="Strowig T."/>
        </authorList>
    </citation>
    <scope>NUCLEOTIDE SEQUENCE [LARGE SCALE GENOMIC DNA]</scope>
    <source>
        <strain evidence="11 12">PCHR</strain>
    </source>
</reference>
<dbReference type="EMBL" id="JABKKJ010000007">
    <property type="protein sequence ID" value="NPE25119.1"/>
    <property type="molecule type" value="Genomic_DNA"/>
</dbReference>
<accession>A0ABX2B0U2</accession>
<name>A0ABX2B0U2_9BACT</name>
<feature type="transmembrane region" description="Helical" evidence="10">
    <location>
        <begin position="395"/>
        <end position="415"/>
    </location>
</feature>
<protein>
    <recommendedName>
        <fullName evidence="9">Multidrug-efflux transporter</fullName>
    </recommendedName>
</protein>
<feature type="transmembrane region" description="Helical" evidence="10">
    <location>
        <begin position="136"/>
        <end position="156"/>
    </location>
</feature>
<evidence type="ECO:0000256" key="3">
    <source>
        <dbReference type="ARBA" id="ARBA00022449"/>
    </source>
</evidence>
<gene>
    <name evidence="11" type="ORF">HPS54_06235</name>
</gene>
<keyword evidence="7" id="KW-0406">Ion transport</keyword>
<evidence type="ECO:0000256" key="4">
    <source>
        <dbReference type="ARBA" id="ARBA00022475"/>
    </source>
</evidence>
<keyword evidence="5 10" id="KW-0812">Transmembrane</keyword>
<feature type="transmembrane region" description="Helical" evidence="10">
    <location>
        <begin position="202"/>
        <end position="223"/>
    </location>
</feature>
<dbReference type="InterPro" id="IPR050222">
    <property type="entry name" value="MATE_MdtK"/>
</dbReference>
<evidence type="ECO:0000256" key="2">
    <source>
        <dbReference type="ARBA" id="ARBA00022448"/>
    </source>
</evidence>
<evidence type="ECO:0000256" key="7">
    <source>
        <dbReference type="ARBA" id="ARBA00023065"/>
    </source>
</evidence>
<feature type="transmembrane region" description="Helical" evidence="10">
    <location>
        <begin position="103"/>
        <end position="124"/>
    </location>
</feature>
<dbReference type="InterPro" id="IPR002528">
    <property type="entry name" value="MATE_fam"/>
</dbReference>
<feature type="transmembrane region" description="Helical" evidence="10">
    <location>
        <begin position="427"/>
        <end position="445"/>
    </location>
</feature>
<comment type="subcellular location">
    <subcellularLocation>
        <location evidence="1">Cell membrane</location>
        <topology evidence="1">Multi-pass membrane protein</topology>
    </subcellularLocation>
</comment>
<evidence type="ECO:0000256" key="9">
    <source>
        <dbReference type="ARBA" id="ARBA00031636"/>
    </source>
</evidence>
<evidence type="ECO:0000256" key="5">
    <source>
        <dbReference type="ARBA" id="ARBA00022692"/>
    </source>
</evidence>
<evidence type="ECO:0000256" key="8">
    <source>
        <dbReference type="ARBA" id="ARBA00023136"/>
    </source>
</evidence>
<dbReference type="PANTHER" id="PTHR43298:SF2">
    <property type="entry name" value="FMN_FAD EXPORTER YEEO-RELATED"/>
    <property type="match status" value="1"/>
</dbReference>
<keyword evidence="6 10" id="KW-1133">Transmembrane helix</keyword>
<dbReference type="InterPro" id="IPR048279">
    <property type="entry name" value="MdtK-like"/>
</dbReference>
<evidence type="ECO:0000313" key="12">
    <source>
        <dbReference type="Proteomes" id="UP000820977"/>
    </source>
</evidence>
<feature type="transmembrane region" description="Helical" evidence="10">
    <location>
        <begin position="168"/>
        <end position="190"/>
    </location>
</feature>
<dbReference type="PANTHER" id="PTHR43298">
    <property type="entry name" value="MULTIDRUG RESISTANCE PROTEIN NORM-RELATED"/>
    <property type="match status" value="1"/>
</dbReference>
<dbReference type="NCBIfam" id="TIGR00797">
    <property type="entry name" value="matE"/>
    <property type="match status" value="1"/>
</dbReference>
<feature type="transmembrane region" description="Helical" evidence="10">
    <location>
        <begin position="327"/>
        <end position="353"/>
    </location>
</feature>
<dbReference type="Pfam" id="PF01554">
    <property type="entry name" value="MatE"/>
    <property type="match status" value="2"/>
</dbReference>
<keyword evidence="4" id="KW-1003">Cell membrane</keyword>
<feature type="transmembrane region" description="Helical" evidence="10">
    <location>
        <begin position="59"/>
        <end position="82"/>
    </location>
</feature>
<keyword evidence="2" id="KW-0813">Transport</keyword>
<feature type="transmembrane region" description="Helical" evidence="10">
    <location>
        <begin position="254"/>
        <end position="275"/>
    </location>
</feature>
<keyword evidence="12" id="KW-1185">Reference proteome</keyword>
<dbReference type="CDD" id="cd13131">
    <property type="entry name" value="MATE_NorM_like"/>
    <property type="match status" value="1"/>
</dbReference>
<proteinExistence type="predicted"/>
<keyword evidence="8 10" id="KW-0472">Membrane</keyword>
<feature type="transmembrane region" description="Helical" evidence="10">
    <location>
        <begin position="287"/>
        <end position="306"/>
    </location>
</feature>
<evidence type="ECO:0000256" key="1">
    <source>
        <dbReference type="ARBA" id="ARBA00004651"/>
    </source>
</evidence>
<comment type="caution">
    <text evidence="11">The sequence shown here is derived from an EMBL/GenBank/DDBJ whole genome shotgun (WGS) entry which is preliminary data.</text>
</comment>
<evidence type="ECO:0000256" key="10">
    <source>
        <dbReference type="SAM" id="Phobius"/>
    </source>
</evidence>
<sequence length="459" mass="50265">MQQLVSFFARYKKQYRQNLMLALPVVLTQLGQIFTQVVDNLMIGHYGGSAPEPLAAVSFGGSVFTILYLASIGMALGMTPLIGELYVQGNRHRSSMLLQNGMAFYVLLGVAVSAVQYAFVPVMYRLGQPADVVDMAVPYYNMLVMSVPFVMLFFAFKQFLEGTGNTKVELMVTIAANIVNCMLNYIFIFGNLGCTEMGVEGAGLGTLLSRVAAAILITGYFVWRKDYRAYLKDFALKHFSPGDVRRLLRMGLPISAQMFLESSAFIGTGIMMGWLSKEAISANQIASTMSTSAFMIVLSIGAATTIRTSHCYGRRDIAELSMAVKASYHLVLAWNTFAAIVFISLCNFIPALFTENTEVIDIASSLFIVMALFQLSDGVQNVSVGVLRGIQDVKIIMPIAFTAYWLLNLPVGYLLAFTLGMGPTGMYVGYIVGLSVAAILMIGRIRRRIRGMRAQAAAR</sequence>
<dbReference type="Proteomes" id="UP000820977">
    <property type="component" value="Unassembled WGS sequence"/>
</dbReference>
<evidence type="ECO:0000256" key="6">
    <source>
        <dbReference type="ARBA" id="ARBA00022989"/>
    </source>
</evidence>
<keyword evidence="3" id="KW-0050">Antiport</keyword>